<keyword evidence="12" id="KW-0449">Lipoprotein</keyword>
<dbReference type="InterPro" id="IPR024932">
    <property type="entry name" value="ApbE"/>
</dbReference>
<dbReference type="PANTHER" id="PTHR30040">
    <property type="entry name" value="THIAMINE BIOSYNTHESIS LIPOPROTEIN APBE"/>
    <property type="match status" value="1"/>
</dbReference>
<comment type="subcellular location">
    <subcellularLocation>
        <location evidence="12">Cell inner membrane</location>
        <topology evidence="12">Lipid-anchor</topology>
        <orientation evidence="12">Periplasmic side</orientation>
    </subcellularLocation>
</comment>
<evidence type="ECO:0000256" key="10">
    <source>
        <dbReference type="ARBA" id="ARBA00048540"/>
    </source>
</evidence>
<name>A0ABZ2IIH9_9BACT</name>
<dbReference type="Pfam" id="PF02424">
    <property type="entry name" value="ApbE"/>
    <property type="match status" value="1"/>
</dbReference>
<evidence type="ECO:0000256" key="12">
    <source>
        <dbReference type="RuleBase" id="RU363002"/>
    </source>
</evidence>
<keyword evidence="5 11" id="KW-0808">Transferase</keyword>
<reference evidence="13 14" key="1">
    <citation type="submission" date="2024-02" db="EMBL/GenBank/DDBJ databases">
        <title>Whole genome sequencing of Parabacteroides sp. AD58.</title>
        <authorList>
            <person name="Chaplin A.V."/>
            <person name="Pikina A.P."/>
            <person name="Sokolova S.R."/>
            <person name="Korostin D.O."/>
            <person name="Efimov B.A."/>
        </authorList>
    </citation>
    <scope>NUCLEOTIDE SEQUENCE [LARGE SCALE GENOMIC DNA]</scope>
    <source>
        <strain evidence="13 14">AD58</strain>
    </source>
</reference>
<dbReference type="Gene3D" id="3.10.520.10">
    <property type="entry name" value="ApbE-like domains"/>
    <property type="match status" value="1"/>
</dbReference>
<comment type="function">
    <text evidence="12">Flavin transferase that catalyzes the transfer of the FMN moiety of FAD and its covalent binding to the hydroxyl group of a threonine residue in a target flavoprotein.</text>
</comment>
<evidence type="ECO:0000256" key="9">
    <source>
        <dbReference type="ARBA" id="ARBA00031306"/>
    </source>
</evidence>
<evidence type="ECO:0000256" key="8">
    <source>
        <dbReference type="ARBA" id="ARBA00022842"/>
    </source>
</evidence>
<evidence type="ECO:0000313" key="13">
    <source>
        <dbReference type="EMBL" id="WWV65854.1"/>
    </source>
</evidence>
<keyword evidence="12" id="KW-1003">Cell membrane</keyword>
<dbReference type="RefSeq" id="WP_251967342.1">
    <property type="nucleotide sequence ID" value="NZ_CP146284.1"/>
</dbReference>
<keyword evidence="7 11" id="KW-0274">FAD</keyword>
<evidence type="ECO:0000256" key="11">
    <source>
        <dbReference type="PIRNR" id="PIRNR006268"/>
    </source>
</evidence>
<evidence type="ECO:0000313" key="14">
    <source>
        <dbReference type="Proteomes" id="UP001320603"/>
    </source>
</evidence>
<feature type="chain" id="PRO_5044977877" description="FAD:protein FMN transferase" evidence="12">
    <location>
        <begin position="23"/>
        <end position="349"/>
    </location>
</feature>
<keyword evidence="4 11" id="KW-0285">Flavoprotein</keyword>
<keyword evidence="14" id="KW-1185">Reference proteome</keyword>
<dbReference type="InterPro" id="IPR003374">
    <property type="entry name" value="ApbE-like_sf"/>
</dbReference>
<comment type="catalytic activity">
    <reaction evidence="10 11 12">
        <text>L-threonyl-[protein] + FAD = FMN-L-threonyl-[protein] + AMP + H(+)</text>
        <dbReference type="Rhea" id="RHEA:36847"/>
        <dbReference type="Rhea" id="RHEA-COMP:11060"/>
        <dbReference type="Rhea" id="RHEA-COMP:11061"/>
        <dbReference type="ChEBI" id="CHEBI:15378"/>
        <dbReference type="ChEBI" id="CHEBI:30013"/>
        <dbReference type="ChEBI" id="CHEBI:57692"/>
        <dbReference type="ChEBI" id="CHEBI:74257"/>
        <dbReference type="ChEBI" id="CHEBI:456215"/>
        <dbReference type="EC" id="2.7.1.180"/>
    </reaction>
</comment>
<dbReference type="SUPFAM" id="SSF143631">
    <property type="entry name" value="ApbE-like"/>
    <property type="match status" value="1"/>
</dbReference>
<keyword evidence="6 11" id="KW-0479">Metal-binding</keyword>
<proteinExistence type="inferred from homology"/>
<evidence type="ECO:0000256" key="7">
    <source>
        <dbReference type="ARBA" id="ARBA00022827"/>
    </source>
</evidence>
<dbReference type="PIRSF" id="PIRSF006268">
    <property type="entry name" value="ApbE"/>
    <property type="match status" value="1"/>
</dbReference>
<keyword evidence="12" id="KW-0732">Signal</keyword>
<keyword evidence="12" id="KW-0472">Membrane</keyword>
<evidence type="ECO:0000256" key="6">
    <source>
        <dbReference type="ARBA" id="ARBA00022723"/>
    </source>
</evidence>
<accession>A0ABZ2IIH9</accession>
<dbReference type="PANTHER" id="PTHR30040:SF2">
    <property type="entry name" value="FAD:PROTEIN FMN TRANSFERASE"/>
    <property type="match status" value="1"/>
</dbReference>
<protein>
    <recommendedName>
        <fullName evidence="3 11">FAD:protein FMN transferase</fullName>
        <ecNumber evidence="2 11">2.7.1.180</ecNumber>
    </recommendedName>
    <alternativeName>
        <fullName evidence="9 11">Flavin transferase</fullName>
    </alternativeName>
</protein>
<dbReference type="EMBL" id="CP146284">
    <property type="protein sequence ID" value="WWV65854.1"/>
    <property type="molecule type" value="Genomic_DNA"/>
</dbReference>
<gene>
    <name evidence="13" type="ORF">NEE14_012755</name>
</gene>
<evidence type="ECO:0000256" key="3">
    <source>
        <dbReference type="ARBA" id="ARBA00016337"/>
    </source>
</evidence>
<organism evidence="13 14">
    <name type="scientific">Parabacteroides absconsus</name>
    <dbReference type="NCBI Taxonomy" id="2951805"/>
    <lineage>
        <taxon>Bacteria</taxon>
        <taxon>Pseudomonadati</taxon>
        <taxon>Bacteroidota</taxon>
        <taxon>Bacteroidia</taxon>
        <taxon>Bacteroidales</taxon>
        <taxon>Tannerellaceae</taxon>
        <taxon>Parabacteroides</taxon>
    </lineage>
</organism>
<dbReference type="GO" id="GO:0016740">
    <property type="term" value="F:transferase activity"/>
    <property type="evidence" value="ECO:0007669"/>
    <property type="project" value="UniProtKB-KW"/>
</dbReference>
<keyword evidence="12" id="KW-0997">Cell inner membrane</keyword>
<evidence type="ECO:0000256" key="1">
    <source>
        <dbReference type="ARBA" id="ARBA00001946"/>
    </source>
</evidence>
<comment type="cofactor">
    <cofactor evidence="1 12">
        <name>Mg(2+)</name>
        <dbReference type="ChEBI" id="CHEBI:18420"/>
    </cofactor>
</comment>
<dbReference type="Proteomes" id="UP001320603">
    <property type="component" value="Chromosome"/>
</dbReference>
<keyword evidence="8 11" id="KW-0460">Magnesium</keyword>
<evidence type="ECO:0000256" key="5">
    <source>
        <dbReference type="ARBA" id="ARBA00022679"/>
    </source>
</evidence>
<dbReference type="PROSITE" id="PS51257">
    <property type="entry name" value="PROKAR_LIPOPROTEIN"/>
    <property type="match status" value="1"/>
</dbReference>
<evidence type="ECO:0000256" key="4">
    <source>
        <dbReference type="ARBA" id="ARBA00022630"/>
    </source>
</evidence>
<dbReference type="EC" id="2.7.1.180" evidence="2 11"/>
<evidence type="ECO:0000256" key="2">
    <source>
        <dbReference type="ARBA" id="ARBA00011955"/>
    </source>
</evidence>
<feature type="signal peptide" evidence="12">
    <location>
        <begin position="1"/>
        <end position="22"/>
    </location>
</feature>
<sequence>MKQATLLTITLLVLLSFGSCQRASQMYYTYSGRLHTPYHIKYQYDKPLDGEIQAELERFYYLFNAFDSTSVVSQINRNQLTQVEDSTFRSLFRTAMLVSAYTDGAYDITCAPLINLWGFGFSKKDSVTPAHIDSVKQFIGYQKIHLNGQDIVKDDPRLILNCSSLADGTVCDMIADLFDKKGIQNYMVEFGGEIVTKGINQRGEYWKLGITRPVDDSTGLNQDLQATIHLWPKGQTAETARNNGRRGMATSGNYRNFYIKDGKKYAHTIDPREGCPVQRDVLSATVIAPTAMLADACATACMVLGSEGAEKLKQKLPEIEYFLICSSDSTGYNILESSGFSKYLISMNP</sequence>
<comment type="similarity">
    <text evidence="11 12">Belongs to the ApbE family.</text>
</comment>